<name>A0A1T4X6M4_9MICO</name>
<evidence type="ECO:0000313" key="8">
    <source>
        <dbReference type="Proteomes" id="UP000032503"/>
    </source>
</evidence>
<keyword evidence="4 5" id="KW-0472">Membrane</keyword>
<protein>
    <submittedName>
        <fullName evidence="7">Biotin transport system permease protein</fullName>
    </submittedName>
</protein>
<sequence length="199" mass="21200">MIGLYRPGTSVLHRMPTGLKLVCFIGASLAIATTTTSLWQVISALTFVMTGYACAGLSARVLASQVVAARWIILFMLAPQLLFLPAIDAVTNTARVALIVILAALFTLTTRIPDLLDATERACAPFRRFGIRPEAVALVLALTITSIPVIAGFAATIRDAQRARGIPPHRLSFAVPLLIMSLKHADDLADAVSARGIEP</sequence>
<feature type="transmembrane region" description="Helical" evidence="5">
    <location>
        <begin position="96"/>
        <end position="116"/>
    </location>
</feature>
<evidence type="ECO:0000313" key="9">
    <source>
        <dbReference type="Proteomes" id="UP000189735"/>
    </source>
</evidence>
<keyword evidence="3 5" id="KW-1133">Transmembrane helix</keyword>
<evidence type="ECO:0000256" key="4">
    <source>
        <dbReference type="ARBA" id="ARBA00023136"/>
    </source>
</evidence>
<reference evidence="7" key="4">
    <citation type="submission" date="2017-02" db="EMBL/GenBank/DDBJ databases">
        <authorList>
            <person name="Peterson S.W."/>
        </authorList>
    </citation>
    <scope>NUCLEOTIDE SEQUENCE [LARGE SCALE GENOMIC DNA]</scope>
    <source>
        <strain evidence="7">VKM Ac-2052</strain>
    </source>
</reference>
<evidence type="ECO:0000256" key="2">
    <source>
        <dbReference type="ARBA" id="ARBA00022692"/>
    </source>
</evidence>
<evidence type="ECO:0000256" key="5">
    <source>
        <dbReference type="SAM" id="Phobius"/>
    </source>
</evidence>
<keyword evidence="2 5" id="KW-0812">Transmembrane</keyword>
<gene>
    <name evidence="7" type="ORF">SAMN06295879_0609</name>
    <name evidence="6" type="ORF">TZ00_16460</name>
</gene>
<reference evidence="9" key="3">
    <citation type="submission" date="2017-02" db="EMBL/GenBank/DDBJ databases">
        <authorList>
            <person name="Varghese N."/>
            <person name="Submissions S."/>
        </authorList>
    </citation>
    <scope>NUCLEOTIDE SEQUENCE [LARGE SCALE GENOMIC DNA]</scope>
    <source>
        <strain evidence="9">VKM Ac-2052</strain>
    </source>
</reference>
<dbReference type="Pfam" id="PF02361">
    <property type="entry name" value="CbiQ"/>
    <property type="match status" value="1"/>
</dbReference>
<dbReference type="PANTHER" id="PTHR33514">
    <property type="entry name" value="PROTEIN ABCI12, CHLOROPLASTIC"/>
    <property type="match status" value="1"/>
</dbReference>
<proteinExistence type="predicted"/>
<dbReference type="Proteomes" id="UP000032503">
    <property type="component" value="Unassembled WGS sequence"/>
</dbReference>
<keyword evidence="8" id="KW-1185">Reference proteome</keyword>
<reference evidence="6" key="2">
    <citation type="submission" date="2015-02" db="EMBL/GenBank/DDBJ databases">
        <authorList>
            <person name="Vasilyev I.Y."/>
            <person name="Siniagina M.N."/>
            <person name="Malanin S.Y."/>
            <person name="Boulygina E.A."/>
            <person name="Grygoryeva T.V."/>
            <person name="Yarullina D.R."/>
            <person name="Ilinskaya O.N."/>
        </authorList>
    </citation>
    <scope>NUCLEOTIDE SEQUENCE</scope>
    <source>
        <strain evidence="6">VKM Ac-1804</strain>
    </source>
</reference>
<dbReference type="InterPro" id="IPR003339">
    <property type="entry name" value="ABC/ECF_trnsptr_transmembrane"/>
</dbReference>
<organism evidence="7 9">
    <name type="scientific">Agreia bicolorata</name>
    <dbReference type="NCBI Taxonomy" id="110935"/>
    <lineage>
        <taxon>Bacteria</taxon>
        <taxon>Bacillati</taxon>
        <taxon>Actinomycetota</taxon>
        <taxon>Actinomycetes</taxon>
        <taxon>Micrococcales</taxon>
        <taxon>Microbacteriaceae</taxon>
        <taxon>Agreia</taxon>
    </lineage>
</organism>
<dbReference type="GO" id="GO:0005886">
    <property type="term" value="C:plasma membrane"/>
    <property type="evidence" value="ECO:0007669"/>
    <property type="project" value="UniProtKB-ARBA"/>
</dbReference>
<dbReference type="AlphaFoldDB" id="A0A1T4X6M4"/>
<feature type="transmembrane region" description="Helical" evidence="5">
    <location>
        <begin position="21"/>
        <end position="42"/>
    </location>
</feature>
<dbReference type="EMBL" id="FUYG01000002">
    <property type="protein sequence ID" value="SKA84521.1"/>
    <property type="molecule type" value="Genomic_DNA"/>
</dbReference>
<accession>A0A1T4X6M4</accession>
<feature type="transmembrane region" description="Helical" evidence="5">
    <location>
        <begin position="136"/>
        <end position="157"/>
    </location>
</feature>
<dbReference type="CDD" id="cd16914">
    <property type="entry name" value="EcfT"/>
    <property type="match status" value="1"/>
</dbReference>
<feature type="transmembrane region" description="Helical" evidence="5">
    <location>
        <begin position="62"/>
        <end position="84"/>
    </location>
</feature>
<evidence type="ECO:0000313" key="6">
    <source>
        <dbReference type="EMBL" id="KJC63254.1"/>
    </source>
</evidence>
<reference evidence="6 8" key="1">
    <citation type="journal article" date="2001" name="Int. J. Syst. Evol. Microbiol.">
        <title>Agreia bicolorata gen. nov., sp. nov., to accommodate actinobacteria isolated from narrow reed grass infected by the nematode Heteroanguina graminophila.</title>
        <authorList>
            <person name="Evtushenko L.I."/>
            <person name="Dorofeeva L.V."/>
            <person name="Dobrovolskaya T.G."/>
            <person name="Streshinskaya G.M."/>
            <person name="Subbotin S.A."/>
            <person name="Tiedje J.M."/>
        </authorList>
    </citation>
    <scope>NUCLEOTIDE SEQUENCE [LARGE SCALE GENOMIC DNA]</scope>
    <source>
        <strain evidence="6 8">VKM Ac-1804</strain>
    </source>
</reference>
<dbReference type="EMBL" id="JYFC01000008">
    <property type="protein sequence ID" value="KJC63254.1"/>
    <property type="molecule type" value="Genomic_DNA"/>
</dbReference>
<evidence type="ECO:0000256" key="3">
    <source>
        <dbReference type="ARBA" id="ARBA00022989"/>
    </source>
</evidence>
<evidence type="ECO:0000313" key="7">
    <source>
        <dbReference type="EMBL" id="SKA84521.1"/>
    </source>
</evidence>
<comment type="subcellular location">
    <subcellularLocation>
        <location evidence="1">Membrane</location>
        <topology evidence="1">Multi-pass membrane protein</topology>
    </subcellularLocation>
</comment>
<evidence type="ECO:0000256" key="1">
    <source>
        <dbReference type="ARBA" id="ARBA00004141"/>
    </source>
</evidence>
<dbReference type="Proteomes" id="UP000189735">
    <property type="component" value="Unassembled WGS sequence"/>
</dbReference>
<dbReference type="PANTHER" id="PTHR33514:SF13">
    <property type="entry name" value="PROTEIN ABCI12, CHLOROPLASTIC"/>
    <property type="match status" value="1"/>
</dbReference>